<evidence type="ECO:0000256" key="8">
    <source>
        <dbReference type="PIRSR" id="PIRSR016262-3"/>
    </source>
</evidence>
<dbReference type="PANTHER" id="PTHR10993">
    <property type="entry name" value="OCTANOYLTRANSFERASE"/>
    <property type="match status" value="1"/>
</dbReference>
<dbReference type="FunCoup" id="C1FH58">
    <property type="interactions" value="1319"/>
</dbReference>
<dbReference type="NCBIfam" id="TIGR00214">
    <property type="entry name" value="lipB"/>
    <property type="match status" value="1"/>
</dbReference>
<dbReference type="PIRSF" id="PIRSF016262">
    <property type="entry name" value="LPLase"/>
    <property type="match status" value="1"/>
</dbReference>
<dbReference type="PANTHER" id="PTHR10993:SF15">
    <property type="entry name" value="OCTANOYLTRANSFERASE LIP2, MITOCHONDRIAL"/>
    <property type="match status" value="1"/>
</dbReference>
<evidence type="ECO:0000256" key="7">
    <source>
        <dbReference type="PIRSR" id="PIRSR016262-2"/>
    </source>
</evidence>
<dbReference type="GO" id="GO:0009249">
    <property type="term" value="P:protein lipoylation"/>
    <property type="evidence" value="ECO:0007669"/>
    <property type="project" value="InterPro"/>
</dbReference>
<dbReference type="Gene3D" id="3.30.930.10">
    <property type="entry name" value="Bira Bifunctional Protein, Domain 2"/>
    <property type="match status" value="1"/>
</dbReference>
<dbReference type="UniPathway" id="UPA00538">
    <property type="reaction ID" value="UER00592"/>
</dbReference>
<dbReference type="InterPro" id="IPR000544">
    <property type="entry name" value="Octanoyltransferase"/>
</dbReference>
<evidence type="ECO:0000256" key="1">
    <source>
        <dbReference type="ARBA" id="ARBA00004821"/>
    </source>
</evidence>
<keyword evidence="4" id="KW-0808">Transferase</keyword>
<organism evidence="10 11">
    <name type="scientific">Micromonas commoda (strain RCC299 / NOUM17 / CCMP2709)</name>
    <name type="common">Picoplanktonic green alga</name>
    <dbReference type="NCBI Taxonomy" id="296587"/>
    <lineage>
        <taxon>Eukaryota</taxon>
        <taxon>Viridiplantae</taxon>
        <taxon>Chlorophyta</taxon>
        <taxon>Mamiellophyceae</taxon>
        <taxon>Mamiellales</taxon>
        <taxon>Mamiellaceae</taxon>
        <taxon>Micromonas</taxon>
    </lineage>
</organism>
<gene>
    <name evidence="10" type="ORF">MICPUN_109040</name>
</gene>
<dbReference type="AlphaFoldDB" id="C1FH58"/>
<dbReference type="PROSITE" id="PS01313">
    <property type="entry name" value="LIPB"/>
    <property type="match status" value="1"/>
</dbReference>
<dbReference type="RefSeq" id="XP_002508508.1">
    <property type="nucleotide sequence ID" value="XM_002508462.1"/>
</dbReference>
<dbReference type="Proteomes" id="UP000002009">
    <property type="component" value="Chromosome 10"/>
</dbReference>
<dbReference type="STRING" id="296587.C1FH58"/>
<protein>
    <recommendedName>
        <fullName evidence="3">lipoyl(octanoyl) transferase</fullName>
        <ecNumber evidence="3">2.3.1.181</ecNumber>
    </recommendedName>
</protein>
<dbReference type="NCBIfam" id="NF010925">
    <property type="entry name" value="PRK14345.1"/>
    <property type="match status" value="1"/>
</dbReference>
<feature type="active site" description="Acyl-thioester intermediate" evidence="6">
    <location>
        <position position="180"/>
    </location>
</feature>
<evidence type="ECO:0000313" key="10">
    <source>
        <dbReference type="EMBL" id="ACO69766.1"/>
    </source>
</evidence>
<name>C1FH58_MICCC</name>
<feature type="domain" description="BPL/LPL catalytic" evidence="9">
    <location>
        <begin position="36"/>
        <end position="219"/>
    </location>
</feature>
<evidence type="ECO:0000256" key="2">
    <source>
        <dbReference type="ARBA" id="ARBA00007907"/>
    </source>
</evidence>
<evidence type="ECO:0000313" key="11">
    <source>
        <dbReference type="Proteomes" id="UP000002009"/>
    </source>
</evidence>
<dbReference type="KEGG" id="mis:MICPUN_109040"/>
<reference evidence="10 11" key="1">
    <citation type="journal article" date="2009" name="Science">
        <title>Green evolution and dynamic adaptations revealed by genomes of the marine picoeukaryotes Micromonas.</title>
        <authorList>
            <person name="Worden A.Z."/>
            <person name="Lee J.H."/>
            <person name="Mock T."/>
            <person name="Rouze P."/>
            <person name="Simmons M.P."/>
            <person name="Aerts A.L."/>
            <person name="Allen A.E."/>
            <person name="Cuvelier M.L."/>
            <person name="Derelle E."/>
            <person name="Everett M.V."/>
            <person name="Foulon E."/>
            <person name="Grimwood J."/>
            <person name="Gundlach H."/>
            <person name="Henrissat B."/>
            <person name="Napoli C."/>
            <person name="McDonald S.M."/>
            <person name="Parker M.S."/>
            <person name="Rombauts S."/>
            <person name="Salamov A."/>
            <person name="Von Dassow P."/>
            <person name="Badger J.H."/>
            <person name="Coutinho P.M."/>
            <person name="Demir E."/>
            <person name="Dubchak I."/>
            <person name="Gentemann C."/>
            <person name="Eikrem W."/>
            <person name="Gready J.E."/>
            <person name="John U."/>
            <person name="Lanier W."/>
            <person name="Lindquist E.A."/>
            <person name="Lucas S."/>
            <person name="Mayer K.F."/>
            <person name="Moreau H."/>
            <person name="Not F."/>
            <person name="Otillar R."/>
            <person name="Panaud O."/>
            <person name="Pangilinan J."/>
            <person name="Paulsen I."/>
            <person name="Piegu B."/>
            <person name="Poliakov A."/>
            <person name="Robbens S."/>
            <person name="Schmutz J."/>
            <person name="Toulza E."/>
            <person name="Wyss T."/>
            <person name="Zelensky A."/>
            <person name="Zhou K."/>
            <person name="Armbrust E.V."/>
            <person name="Bhattacharya D."/>
            <person name="Goodenough U.W."/>
            <person name="Van de Peer Y."/>
            <person name="Grigoriev I.V."/>
        </authorList>
    </citation>
    <scope>NUCLEOTIDE SEQUENCE [LARGE SCALE GENOMIC DNA]</scope>
    <source>
        <strain evidence="11">RCC299 / NOUM17</strain>
    </source>
</reference>
<feature type="binding site" evidence="7">
    <location>
        <begin position="149"/>
        <end position="151"/>
    </location>
    <ligand>
        <name>substrate</name>
    </ligand>
</feature>
<dbReference type="InterPro" id="IPR004143">
    <property type="entry name" value="BPL_LPL_catalytic"/>
</dbReference>
<accession>C1FH58</accession>
<evidence type="ECO:0000256" key="3">
    <source>
        <dbReference type="ARBA" id="ARBA00012334"/>
    </source>
</evidence>
<dbReference type="Pfam" id="PF21948">
    <property type="entry name" value="LplA-B_cat"/>
    <property type="match status" value="1"/>
</dbReference>
<feature type="binding site" evidence="7">
    <location>
        <begin position="162"/>
        <end position="164"/>
    </location>
    <ligand>
        <name>substrate</name>
    </ligand>
</feature>
<feature type="site" description="Lowers pKa of active site Cys" evidence="8">
    <location>
        <position position="146"/>
    </location>
</feature>
<dbReference type="PROSITE" id="PS51733">
    <property type="entry name" value="BPL_LPL_CATALYTIC"/>
    <property type="match status" value="1"/>
</dbReference>
<keyword evidence="5" id="KW-0012">Acyltransferase</keyword>
<dbReference type="CDD" id="cd16444">
    <property type="entry name" value="LipB"/>
    <property type="match status" value="1"/>
</dbReference>
<dbReference type="GeneID" id="8246786"/>
<sequence length="236" mass="26087">MGRHPRTLLVRIFNGLVGYSDGLAMQESLHAARRASTVHDTLLVLQHKHVYTIGKRPNERNILADEDELRACGAEVHKTRRGGDVTYHGPGQFVMYPVVNLREAKVGARAYVEGLEDVMIDCARGFGVRARGRVPGMTGVWAGDKKLGAVGVQISQGIASHGLAMNHSLSLEWFDRIVPCGLEGRAVTTLERECGTRLEHEAVQASLVECFARRFGYDDVHARRLDADGWREASIF</sequence>
<comment type="pathway">
    <text evidence="1">Protein modification; protein lipoylation via endogenous pathway; protein N(6)-(lipoyl)lysine from octanoyl-[acyl-carrier-protein]: step 1/2.</text>
</comment>
<dbReference type="InterPro" id="IPR045864">
    <property type="entry name" value="aa-tRNA-synth_II/BPL/LPL"/>
</dbReference>
<dbReference type="OrthoDB" id="19908at2759"/>
<dbReference type="HAMAP" id="MF_00013">
    <property type="entry name" value="LipB"/>
    <property type="match status" value="1"/>
</dbReference>
<dbReference type="EMBL" id="CP001576">
    <property type="protein sequence ID" value="ACO69766.1"/>
    <property type="molecule type" value="Genomic_DNA"/>
</dbReference>
<evidence type="ECO:0000256" key="4">
    <source>
        <dbReference type="ARBA" id="ARBA00022679"/>
    </source>
</evidence>
<feature type="binding site" evidence="7">
    <location>
        <begin position="81"/>
        <end position="88"/>
    </location>
    <ligand>
        <name>substrate</name>
    </ligand>
</feature>
<dbReference type="eggNOG" id="KOG0325">
    <property type="taxonomic scope" value="Eukaryota"/>
</dbReference>
<dbReference type="EC" id="2.3.1.181" evidence="3"/>
<dbReference type="InterPro" id="IPR020605">
    <property type="entry name" value="Octanoyltransferase_CS"/>
</dbReference>
<evidence type="ECO:0000256" key="5">
    <source>
        <dbReference type="ARBA" id="ARBA00023315"/>
    </source>
</evidence>
<comment type="similarity">
    <text evidence="2">Belongs to the LipB family.</text>
</comment>
<evidence type="ECO:0000259" key="9">
    <source>
        <dbReference type="PROSITE" id="PS51733"/>
    </source>
</evidence>
<keyword evidence="11" id="KW-1185">Reference proteome</keyword>
<dbReference type="SUPFAM" id="SSF55681">
    <property type="entry name" value="Class II aaRS and biotin synthetases"/>
    <property type="match status" value="1"/>
</dbReference>
<proteinExistence type="inferred from homology"/>
<dbReference type="GO" id="GO:0033819">
    <property type="term" value="F:lipoyl(octanoyl) transferase activity"/>
    <property type="evidence" value="ECO:0007669"/>
    <property type="project" value="UniProtKB-EC"/>
</dbReference>
<dbReference type="OMA" id="GEVTYHC"/>
<dbReference type="InParanoid" id="C1FH58"/>
<evidence type="ECO:0000256" key="6">
    <source>
        <dbReference type="PIRSR" id="PIRSR016262-1"/>
    </source>
</evidence>